<reference evidence="2" key="3">
    <citation type="submission" date="2015-04" db="UniProtKB">
        <authorList>
            <consortium name="EnsemblPlants"/>
        </authorList>
    </citation>
    <scope>IDENTIFICATION</scope>
</reference>
<dbReference type="HOGENOM" id="CLU_156172_0_0_1"/>
<dbReference type="PANTHER" id="PTHR34998">
    <property type="entry name" value="OS04G0357400 PROTEIN-RELATED"/>
    <property type="match status" value="1"/>
</dbReference>
<keyword evidence="3" id="KW-1185">Reference proteome</keyword>
<sequence length="106" mass="10922">MGIKAAMACLLLLLAVAAAAPGGALQPAAPLSTSGAWVEDAAVEVLQAAPLMMLGEVVHRRVLQAQGGYINPSLVASQQWCNGGCSQQGQPYTGRGNQCIYHNQSC</sequence>
<dbReference type="Proteomes" id="UP000032180">
    <property type="component" value="Chromosome 4"/>
</dbReference>
<dbReference type="PANTHER" id="PTHR34998:SF9">
    <property type="entry name" value="OS04G0357400 PROTEIN"/>
    <property type="match status" value="1"/>
</dbReference>
<evidence type="ECO:0000313" key="2">
    <source>
        <dbReference type="EnsemblPlants" id="LPERR04G07110.1"/>
    </source>
</evidence>
<feature type="signal peptide" evidence="1">
    <location>
        <begin position="1"/>
        <end position="19"/>
    </location>
</feature>
<feature type="chain" id="PRO_5002348688" evidence="1">
    <location>
        <begin position="20"/>
        <end position="106"/>
    </location>
</feature>
<reference evidence="3" key="2">
    <citation type="submission" date="2013-12" db="EMBL/GenBank/DDBJ databases">
        <authorList>
            <person name="Yu Y."/>
            <person name="Lee S."/>
            <person name="de Baynast K."/>
            <person name="Wissotski M."/>
            <person name="Liu L."/>
            <person name="Talag J."/>
            <person name="Goicoechea J."/>
            <person name="Angelova A."/>
            <person name="Jetty R."/>
            <person name="Kudrna D."/>
            <person name="Golser W."/>
            <person name="Rivera L."/>
            <person name="Zhang J."/>
            <person name="Wing R."/>
        </authorList>
    </citation>
    <scope>NUCLEOTIDE SEQUENCE</scope>
</reference>
<name>A0A0D9W459_9ORYZ</name>
<accession>A0A0D9W459</accession>
<dbReference type="EnsemblPlants" id="LPERR04G07110.1">
    <property type="protein sequence ID" value="LPERR04G07110.1"/>
    <property type="gene ID" value="LPERR04G07110"/>
</dbReference>
<organism evidence="2 3">
    <name type="scientific">Leersia perrieri</name>
    <dbReference type="NCBI Taxonomy" id="77586"/>
    <lineage>
        <taxon>Eukaryota</taxon>
        <taxon>Viridiplantae</taxon>
        <taxon>Streptophyta</taxon>
        <taxon>Embryophyta</taxon>
        <taxon>Tracheophyta</taxon>
        <taxon>Spermatophyta</taxon>
        <taxon>Magnoliopsida</taxon>
        <taxon>Liliopsida</taxon>
        <taxon>Poales</taxon>
        <taxon>Poaceae</taxon>
        <taxon>BOP clade</taxon>
        <taxon>Oryzoideae</taxon>
        <taxon>Oryzeae</taxon>
        <taxon>Oryzinae</taxon>
        <taxon>Leersia</taxon>
    </lineage>
</organism>
<dbReference type="AlphaFoldDB" id="A0A0D9W459"/>
<proteinExistence type="predicted"/>
<keyword evidence="1" id="KW-0732">Signal</keyword>
<reference evidence="2 3" key="1">
    <citation type="submission" date="2012-08" db="EMBL/GenBank/DDBJ databases">
        <title>Oryza genome evolution.</title>
        <authorList>
            <person name="Wing R.A."/>
        </authorList>
    </citation>
    <scope>NUCLEOTIDE SEQUENCE</scope>
</reference>
<evidence type="ECO:0000256" key="1">
    <source>
        <dbReference type="SAM" id="SignalP"/>
    </source>
</evidence>
<protein>
    <submittedName>
        <fullName evidence="2">Uncharacterized protein</fullName>
    </submittedName>
</protein>
<evidence type="ECO:0000313" key="3">
    <source>
        <dbReference type="Proteomes" id="UP000032180"/>
    </source>
</evidence>
<dbReference type="Gramene" id="LPERR04G07110.1">
    <property type="protein sequence ID" value="LPERR04G07110.1"/>
    <property type="gene ID" value="LPERR04G07110"/>
</dbReference>